<reference evidence="1 2" key="1">
    <citation type="journal article" date="2011" name="J. Microbiol.">
        <title>Complete genome of Leptospirillum ferriphilum ML-04 provides insight into its physiology and environmental adaptation.</title>
        <authorList>
            <person name="Mi S."/>
            <person name="Song J."/>
            <person name="Lin J."/>
            <person name="Che Y."/>
            <person name="Zheng H."/>
            <person name="Lin J."/>
        </authorList>
    </citation>
    <scope>NUCLEOTIDE SEQUENCE [LARGE SCALE GENOMIC DNA]</scope>
    <source>
        <strain evidence="1 2">ML-04</strain>
    </source>
</reference>
<dbReference type="RefSeq" id="WP_014962135.1">
    <property type="nucleotide sequence ID" value="NC_018649.1"/>
</dbReference>
<gene>
    <name evidence="1" type="ordered locus">LFML04_2443</name>
</gene>
<protein>
    <submittedName>
        <fullName evidence="1">Uncharacterized protein</fullName>
    </submittedName>
</protein>
<dbReference type="HOGENOM" id="CLU_1852712_0_0_0"/>
<dbReference type="Proteomes" id="UP000006177">
    <property type="component" value="Chromosome"/>
</dbReference>
<organism evidence="1 2">
    <name type="scientific">Leptospirillum ferriphilum (strain ML-04)</name>
    <dbReference type="NCBI Taxonomy" id="1048260"/>
    <lineage>
        <taxon>Bacteria</taxon>
        <taxon>Pseudomonadati</taxon>
        <taxon>Nitrospirota</taxon>
        <taxon>Nitrospiria</taxon>
        <taxon>Nitrospirales</taxon>
        <taxon>Nitrospiraceae</taxon>
        <taxon>Leptospirillum</taxon>
    </lineage>
</organism>
<dbReference type="PATRIC" id="fig|1048260.3.peg.2658"/>
<evidence type="ECO:0000313" key="2">
    <source>
        <dbReference type="Proteomes" id="UP000006177"/>
    </source>
</evidence>
<proteinExistence type="predicted"/>
<name>J9ZG71_LEPFM</name>
<dbReference type="KEGG" id="lfi:LFML04_2443"/>
<dbReference type="STRING" id="1048260.LFML04_2443"/>
<dbReference type="AlphaFoldDB" id="J9ZG71"/>
<evidence type="ECO:0000313" key="1">
    <source>
        <dbReference type="EMBL" id="AFS54632.1"/>
    </source>
</evidence>
<sequence>MEVIALVQLRVKSTGAEYLPGERVDAAPEKLREWAERGLVRVVKQEAPLPVVVASDGRVLAWTNDPPHIRVYAWVLQTLRFIPVDAQTSKILKIPSGEMDATRLRKLARDLRMTDQELQAALSQLVREKDLEFRTDRGRRIYFLAPLRY</sequence>
<accession>J9ZG71</accession>
<dbReference type="EMBL" id="CP002919">
    <property type="protein sequence ID" value="AFS54632.1"/>
    <property type="molecule type" value="Genomic_DNA"/>
</dbReference>